<dbReference type="AlphaFoldDB" id="A0A179UIQ2"/>
<feature type="domain" description="Protein kinase" evidence="4">
    <location>
        <begin position="29"/>
        <end position="301"/>
    </location>
</feature>
<dbReference type="GO" id="GO:0004674">
    <property type="term" value="F:protein serine/threonine kinase activity"/>
    <property type="evidence" value="ECO:0007669"/>
    <property type="project" value="UniProtKB-KW"/>
</dbReference>
<protein>
    <submittedName>
        <fullName evidence="5">Serine/threonine protein kinase</fullName>
    </submittedName>
</protein>
<dbReference type="InterPro" id="IPR011009">
    <property type="entry name" value="Kinase-like_dom_sf"/>
</dbReference>
<dbReference type="EMBL" id="GG657453">
    <property type="protein sequence ID" value="OAT07643.1"/>
    <property type="molecule type" value="Genomic_DNA"/>
</dbReference>
<evidence type="ECO:0000259" key="4">
    <source>
        <dbReference type="PROSITE" id="PS50011"/>
    </source>
</evidence>
<dbReference type="RefSeq" id="XP_031577877.1">
    <property type="nucleotide sequence ID" value="XM_031721350.1"/>
</dbReference>
<sequence>MDSTSNSKPVRHRDTVFATSNQDSLKRVFRGVESNGRPKIRRMIPIVPEQSSRGSTPVAAVAQLRKAVMNPWDRYQKCLEKEEGIPGMIAHAKDGSFEEMLLREIKVHSKEWLSRIIPISQKNIVDLREAFYDNGSIFLFYEMMDVSLAQIFGAPHRGLRHYEVAAFCKEVLEGLAYLHTQLKMAHGSLTADSILLSAKGDIKIADIGGCLLKRMGSDMSQGDVRSLGAIIIQCLEPDTALRRGDLLKDEKWDAVLREFQLHTQTKSAKELLQRSPGPNCLKPYVCIARETIFSNSKVLLE</sequence>
<keyword evidence="5" id="KW-0723">Serine/threonine-protein kinase</keyword>
<accession>A0A179UIQ2</accession>
<gene>
    <name evidence="5" type="ORF">BDBG_03685</name>
</gene>
<dbReference type="Gene3D" id="1.10.510.10">
    <property type="entry name" value="Transferase(Phosphotransferase) domain 1"/>
    <property type="match status" value="1"/>
</dbReference>
<comment type="similarity">
    <text evidence="1">Belongs to the protein kinase superfamily. STE Ser/Thr protein kinase family. STE20 subfamily.</text>
</comment>
<dbReference type="STRING" id="559298.A0A179UIQ2"/>
<name>A0A179UIQ2_BLAGS</name>
<proteinExistence type="inferred from homology"/>
<dbReference type="GO" id="GO:0005524">
    <property type="term" value="F:ATP binding"/>
    <property type="evidence" value="ECO:0007669"/>
    <property type="project" value="UniProtKB-KW"/>
</dbReference>
<keyword evidence="2" id="KW-0547">Nucleotide-binding</keyword>
<dbReference type="KEGG" id="bgh:BDBG_03685"/>
<evidence type="ECO:0000256" key="3">
    <source>
        <dbReference type="ARBA" id="ARBA00022840"/>
    </source>
</evidence>
<evidence type="ECO:0000256" key="2">
    <source>
        <dbReference type="ARBA" id="ARBA00022741"/>
    </source>
</evidence>
<keyword evidence="6" id="KW-1185">Reference proteome</keyword>
<dbReference type="InterPro" id="IPR000719">
    <property type="entry name" value="Prot_kinase_dom"/>
</dbReference>
<keyword evidence="5" id="KW-0418">Kinase</keyword>
<reference evidence="6" key="1">
    <citation type="journal article" date="2015" name="PLoS Genet.">
        <title>The dynamic genome and transcriptome of the human fungal pathogen Blastomyces and close relative Emmonsia.</title>
        <authorList>
            <person name="Munoz J.F."/>
            <person name="Gauthier G.M."/>
            <person name="Desjardins C.A."/>
            <person name="Gallo J.E."/>
            <person name="Holder J."/>
            <person name="Sullivan T.D."/>
            <person name="Marty A.J."/>
            <person name="Carmen J.C."/>
            <person name="Chen Z."/>
            <person name="Ding L."/>
            <person name="Gujja S."/>
            <person name="Magrini V."/>
            <person name="Misas E."/>
            <person name="Mitreva M."/>
            <person name="Priest M."/>
            <person name="Saif S."/>
            <person name="Whiston E.A."/>
            <person name="Young S."/>
            <person name="Zeng Q."/>
            <person name="Goldman W.E."/>
            <person name="Mardis E.R."/>
            <person name="Taylor J.W."/>
            <person name="McEwen J.G."/>
            <person name="Clay O.K."/>
            <person name="Klein B.S."/>
            <person name="Cuomo C.A."/>
        </authorList>
    </citation>
    <scope>NUCLEOTIDE SEQUENCE [LARGE SCALE GENOMIC DNA]</scope>
    <source>
        <strain evidence="6">SLH14081</strain>
    </source>
</reference>
<dbReference type="GeneID" id="8505168"/>
<evidence type="ECO:0000313" key="6">
    <source>
        <dbReference type="Proteomes" id="UP000002038"/>
    </source>
</evidence>
<dbReference type="Pfam" id="PF00069">
    <property type="entry name" value="Pkinase"/>
    <property type="match status" value="1"/>
</dbReference>
<dbReference type="VEuPathDB" id="FungiDB:BDBG_03685"/>
<dbReference type="Proteomes" id="UP000002038">
    <property type="component" value="Unassembled WGS sequence"/>
</dbReference>
<evidence type="ECO:0000256" key="1">
    <source>
        <dbReference type="ARBA" id="ARBA00008874"/>
    </source>
</evidence>
<dbReference type="SUPFAM" id="SSF56112">
    <property type="entry name" value="Protein kinase-like (PK-like)"/>
    <property type="match status" value="1"/>
</dbReference>
<dbReference type="SMART" id="SM00220">
    <property type="entry name" value="S_TKc"/>
    <property type="match status" value="1"/>
</dbReference>
<keyword evidence="5" id="KW-0808">Transferase</keyword>
<dbReference type="PROSITE" id="PS50011">
    <property type="entry name" value="PROTEIN_KINASE_DOM"/>
    <property type="match status" value="1"/>
</dbReference>
<dbReference type="PANTHER" id="PTHR45832:SF22">
    <property type="entry name" value="SERINE_THREONINE-PROTEIN KINASE SAMKA-RELATED"/>
    <property type="match status" value="1"/>
</dbReference>
<keyword evidence="3" id="KW-0067">ATP-binding</keyword>
<evidence type="ECO:0000313" key="5">
    <source>
        <dbReference type="EMBL" id="OAT07643.1"/>
    </source>
</evidence>
<dbReference type="InterPro" id="IPR051931">
    <property type="entry name" value="PAK3-like"/>
</dbReference>
<organism evidence="5 6">
    <name type="scientific">Blastomyces gilchristii (strain SLH14081)</name>
    <name type="common">Blastomyces dermatitidis</name>
    <dbReference type="NCBI Taxonomy" id="559298"/>
    <lineage>
        <taxon>Eukaryota</taxon>
        <taxon>Fungi</taxon>
        <taxon>Dikarya</taxon>
        <taxon>Ascomycota</taxon>
        <taxon>Pezizomycotina</taxon>
        <taxon>Eurotiomycetes</taxon>
        <taxon>Eurotiomycetidae</taxon>
        <taxon>Onygenales</taxon>
        <taxon>Ajellomycetaceae</taxon>
        <taxon>Blastomyces</taxon>
    </lineage>
</organism>
<dbReference type="PANTHER" id="PTHR45832">
    <property type="entry name" value="SERINE/THREONINE-PROTEIN KINASE SAMKA-RELATED-RELATED"/>
    <property type="match status" value="1"/>
</dbReference>
<dbReference type="OrthoDB" id="4188793at2759"/>